<organism evidence="7 8">
    <name type="scientific">Paraburkholderia unamae</name>
    <dbReference type="NCBI Taxonomy" id="219649"/>
    <lineage>
        <taxon>Bacteria</taxon>
        <taxon>Pseudomonadati</taxon>
        <taxon>Pseudomonadota</taxon>
        <taxon>Betaproteobacteria</taxon>
        <taxon>Burkholderiales</taxon>
        <taxon>Burkholderiaceae</taxon>
        <taxon>Paraburkholderia</taxon>
    </lineage>
</organism>
<gene>
    <name evidence="7" type="ORF">C7402_10437</name>
</gene>
<dbReference type="PROSITE" id="PS51296">
    <property type="entry name" value="RIESKE"/>
    <property type="match status" value="1"/>
</dbReference>
<keyword evidence="4" id="KW-0408">Iron</keyword>
<keyword evidence="7" id="KW-0503">Monooxygenase</keyword>
<keyword evidence="8" id="KW-1185">Reference proteome</keyword>
<evidence type="ECO:0000313" key="8">
    <source>
        <dbReference type="Proteomes" id="UP000245712"/>
    </source>
</evidence>
<dbReference type="EMBL" id="QEOB01000004">
    <property type="protein sequence ID" value="PVX84794.1"/>
    <property type="molecule type" value="Genomic_DNA"/>
</dbReference>
<sequence>MEGILQNTWYMAGWEHELAPGKLARRIADIPVVVFRSESGKLGAVLDRCPHRFAPLSMGTVEGENLVCPYHGLGFNTQGKCVVNPFSEKIPAGSTIRHFKVVAKDTIVWLWLGDQEKADEALIPDYAFLNDTSANRVVRDYIHMASHYEYITDNLMDASHIEWCHRNSFGGNGLVQLGQHAVVPEGESLWINWSFPDVPQQPIPIYETIPWERVDMWIDTRWSAPASVVMKIGETPVGAPREQGLEQLLAHIVTPETATTSHYFWGVARGIKLDSVDEDKRLYGMLRGAFEDEDGPVIEAAQRAVGTENFWDLKPVHLGPDIGSTRVRRMLETMIRKEQDAAAAATV</sequence>
<dbReference type="Pfam" id="PF19112">
    <property type="entry name" value="VanA_C"/>
    <property type="match status" value="1"/>
</dbReference>
<accession>A0ABX5KQF9</accession>
<dbReference type="PANTHER" id="PTHR21266">
    <property type="entry name" value="IRON-SULFUR DOMAIN CONTAINING PROTEIN"/>
    <property type="match status" value="1"/>
</dbReference>
<dbReference type="Proteomes" id="UP000245712">
    <property type="component" value="Unassembled WGS sequence"/>
</dbReference>
<dbReference type="Gene3D" id="3.90.380.10">
    <property type="entry name" value="Naphthalene 1,2-dioxygenase Alpha Subunit, Chain A, domain 1"/>
    <property type="match status" value="1"/>
</dbReference>
<dbReference type="SUPFAM" id="SSF50022">
    <property type="entry name" value="ISP domain"/>
    <property type="match status" value="1"/>
</dbReference>
<dbReference type="RefSeq" id="WP_165841852.1">
    <property type="nucleotide sequence ID" value="NZ_CAJZAT010000204.1"/>
</dbReference>
<dbReference type="GO" id="GO:0004497">
    <property type="term" value="F:monooxygenase activity"/>
    <property type="evidence" value="ECO:0007669"/>
    <property type="project" value="UniProtKB-KW"/>
</dbReference>
<dbReference type="InterPro" id="IPR017941">
    <property type="entry name" value="Rieske_2Fe-2S"/>
</dbReference>
<name>A0ABX5KQF9_9BURK</name>
<protein>
    <submittedName>
        <fullName evidence="7">Vanillate O-demethylase monooxygenase subunit</fullName>
    </submittedName>
</protein>
<dbReference type="Gene3D" id="2.102.10.10">
    <property type="entry name" value="Rieske [2Fe-2S] iron-sulphur domain"/>
    <property type="match status" value="1"/>
</dbReference>
<evidence type="ECO:0000256" key="5">
    <source>
        <dbReference type="ARBA" id="ARBA00023014"/>
    </source>
</evidence>
<feature type="domain" description="Rieske" evidence="6">
    <location>
        <begin position="9"/>
        <end position="110"/>
    </location>
</feature>
<keyword evidence="2" id="KW-0479">Metal-binding</keyword>
<keyword evidence="5" id="KW-0411">Iron-sulfur</keyword>
<dbReference type="InterPro" id="IPR036922">
    <property type="entry name" value="Rieske_2Fe-2S_sf"/>
</dbReference>
<keyword evidence="1" id="KW-0001">2Fe-2S</keyword>
<keyword evidence="3" id="KW-0560">Oxidoreductase</keyword>
<proteinExistence type="predicted"/>
<evidence type="ECO:0000256" key="4">
    <source>
        <dbReference type="ARBA" id="ARBA00023004"/>
    </source>
</evidence>
<evidence type="ECO:0000256" key="1">
    <source>
        <dbReference type="ARBA" id="ARBA00022714"/>
    </source>
</evidence>
<dbReference type="InterPro" id="IPR050584">
    <property type="entry name" value="Cholesterol_7-desaturase"/>
</dbReference>
<reference evidence="7 8" key="1">
    <citation type="submission" date="2018-05" db="EMBL/GenBank/DDBJ databases">
        <title>Genomic Encyclopedia of Type Strains, Phase IV (KMG-V): Genome sequencing to study the core and pangenomes of soil and plant-associated prokaryotes.</title>
        <authorList>
            <person name="Whitman W."/>
        </authorList>
    </citation>
    <scope>NUCLEOTIDE SEQUENCE [LARGE SCALE GENOMIC DNA]</scope>
    <source>
        <strain evidence="7 8">SCZa-39</strain>
    </source>
</reference>
<evidence type="ECO:0000256" key="2">
    <source>
        <dbReference type="ARBA" id="ARBA00022723"/>
    </source>
</evidence>
<evidence type="ECO:0000259" key="6">
    <source>
        <dbReference type="PROSITE" id="PS51296"/>
    </source>
</evidence>
<evidence type="ECO:0000313" key="7">
    <source>
        <dbReference type="EMBL" id="PVX84794.1"/>
    </source>
</evidence>
<dbReference type="PANTHER" id="PTHR21266:SF60">
    <property type="entry name" value="3-KETOSTEROID-9-ALPHA-MONOOXYGENASE, OXYGENASE COMPONENT"/>
    <property type="match status" value="1"/>
</dbReference>
<dbReference type="SUPFAM" id="SSF55961">
    <property type="entry name" value="Bet v1-like"/>
    <property type="match status" value="1"/>
</dbReference>
<evidence type="ECO:0000256" key="3">
    <source>
        <dbReference type="ARBA" id="ARBA00023002"/>
    </source>
</evidence>
<dbReference type="InterPro" id="IPR044043">
    <property type="entry name" value="VanA_C_cat"/>
</dbReference>
<comment type="caution">
    <text evidence="7">The sequence shown here is derived from an EMBL/GenBank/DDBJ whole genome shotgun (WGS) entry which is preliminary data.</text>
</comment>
<dbReference type="Pfam" id="PF00355">
    <property type="entry name" value="Rieske"/>
    <property type="match status" value="1"/>
</dbReference>